<organism evidence="2 3">
    <name type="scientific">Planktothricoides raciborskii FACHB-1370</name>
    <dbReference type="NCBI Taxonomy" id="2949576"/>
    <lineage>
        <taxon>Bacteria</taxon>
        <taxon>Bacillati</taxon>
        <taxon>Cyanobacteriota</taxon>
        <taxon>Cyanophyceae</taxon>
        <taxon>Oscillatoriophycideae</taxon>
        <taxon>Oscillatoriales</taxon>
        <taxon>Oscillatoriaceae</taxon>
        <taxon>Planktothricoides</taxon>
    </lineage>
</organism>
<gene>
    <name evidence="2" type="ORF">H6G72_05610</name>
</gene>
<protein>
    <submittedName>
        <fullName evidence="2">Uncharacterized protein</fullName>
    </submittedName>
</protein>
<keyword evidence="1" id="KW-1133">Transmembrane helix</keyword>
<keyword evidence="1" id="KW-0812">Transmembrane</keyword>
<evidence type="ECO:0000313" key="2">
    <source>
        <dbReference type="EMBL" id="MBD2543337.1"/>
    </source>
</evidence>
<accession>A0ABR8EAA1</accession>
<comment type="caution">
    <text evidence="2">The sequence shown here is derived from an EMBL/GenBank/DDBJ whole genome shotgun (WGS) entry which is preliminary data.</text>
</comment>
<keyword evidence="3" id="KW-1185">Reference proteome</keyword>
<keyword evidence="1" id="KW-0472">Membrane</keyword>
<feature type="transmembrane region" description="Helical" evidence="1">
    <location>
        <begin position="160"/>
        <end position="180"/>
    </location>
</feature>
<reference evidence="2 3" key="1">
    <citation type="journal article" date="2020" name="ISME J.">
        <title>Comparative genomics reveals insights into cyanobacterial evolution and habitat adaptation.</title>
        <authorList>
            <person name="Chen M.Y."/>
            <person name="Teng W.K."/>
            <person name="Zhao L."/>
            <person name="Hu C.X."/>
            <person name="Zhou Y.K."/>
            <person name="Han B.P."/>
            <person name="Song L.R."/>
            <person name="Shu W.S."/>
        </authorList>
    </citation>
    <scope>NUCLEOTIDE SEQUENCE [LARGE SCALE GENOMIC DNA]</scope>
    <source>
        <strain evidence="2 3">FACHB-1370</strain>
    </source>
</reference>
<evidence type="ECO:0000313" key="3">
    <source>
        <dbReference type="Proteomes" id="UP000641954"/>
    </source>
</evidence>
<evidence type="ECO:0000256" key="1">
    <source>
        <dbReference type="SAM" id="Phobius"/>
    </source>
</evidence>
<feature type="transmembrane region" description="Helical" evidence="1">
    <location>
        <begin position="132"/>
        <end position="154"/>
    </location>
</feature>
<dbReference type="RefSeq" id="WP_190877530.1">
    <property type="nucleotide sequence ID" value="NZ_JACJSK010000006.1"/>
</dbReference>
<name>A0ABR8EAA1_9CYAN</name>
<proteinExistence type="predicted"/>
<dbReference type="EMBL" id="JACJSK010000006">
    <property type="protein sequence ID" value="MBD2543337.1"/>
    <property type="molecule type" value="Genomic_DNA"/>
</dbReference>
<sequence>MANCPNCGSEKISIKEGGQIDWCPSLQNWPLLENISKKSTDTPDRNQSPTICMNCGISWDAIALFNAMEIIKQTAKKPLDLSQSSDREYFQAYLANMGSVLEELYGVYREANAAISYAEAEKTKYSTNCTQIGCATALVVPFIIFVQSIIFWYFDLRQWFFALMFFIASPIVGMIIGATLDSMNSKKAMKNLEISKRKAQNMRAEIHQKYRKQLQKFLEK</sequence>
<dbReference type="Proteomes" id="UP000641954">
    <property type="component" value="Unassembled WGS sequence"/>
</dbReference>